<protein>
    <submittedName>
        <fullName evidence="2">Uncharacterized protein</fullName>
    </submittedName>
</protein>
<proteinExistence type="predicted"/>
<sequence length="175" mass="18573">MKKLVWAVTLSACITAASNLAAQDVTQEPSQASPVTVPAPRTITLPINTLVEVTPAQEITSKKMKEGTTREFLVVNDVSYQGIVVIPRGAPVEAEVTWRTGKGIVGKSAKFELVFRTVRLSGSTYKLRGQHRQEGRGNTVAALLGSGIITGKSAIMTPGQIVNIFTAEPITASAL</sequence>
<dbReference type="Proteomes" id="UP000016568">
    <property type="component" value="Unassembled WGS sequence"/>
</dbReference>
<reference evidence="2 3" key="1">
    <citation type="submission" date="2013-09" db="EMBL/GenBank/DDBJ databases">
        <title>Whole genome shotgun sequence of Novosphingobium tardaugens NBRC 16725.</title>
        <authorList>
            <person name="Isaki S."/>
            <person name="Hosoyama A."/>
            <person name="Tsuchikane K."/>
            <person name="Katsumata H."/>
            <person name="Ando Y."/>
            <person name="Yamazaki S."/>
            <person name="Fujita N."/>
        </authorList>
    </citation>
    <scope>NUCLEOTIDE SEQUENCE [LARGE SCALE GENOMIC DNA]</scope>
    <source>
        <strain evidence="2 3">NBRC 16725</strain>
    </source>
</reference>
<evidence type="ECO:0000256" key="1">
    <source>
        <dbReference type="SAM" id="SignalP"/>
    </source>
</evidence>
<organism evidence="2 3">
    <name type="scientific">Caenibius tardaugens NBRC 16725</name>
    <dbReference type="NCBI Taxonomy" id="1219035"/>
    <lineage>
        <taxon>Bacteria</taxon>
        <taxon>Pseudomonadati</taxon>
        <taxon>Pseudomonadota</taxon>
        <taxon>Alphaproteobacteria</taxon>
        <taxon>Sphingomonadales</taxon>
        <taxon>Erythrobacteraceae</taxon>
        <taxon>Caenibius</taxon>
    </lineage>
</organism>
<name>U3A0W0_9SPHN</name>
<dbReference type="EMBL" id="BASZ01000002">
    <property type="protein sequence ID" value="GAD48393.1"/>
    <property type="molecule type" value="Genomic_DNA"/>
</dbReference>
<keyword evidence="3" id="KW-1185">Reference proteome</keyword>
<accession>U3A0W0</accession>
<comment type="caution">
    <text evidence="2">The sequence shown here is derived from an EMBL/GenBank/DDBJ whole genome shotgun (WGS) entry which is preliminary data.</text>
</comment>
<gene>
    <name evidence="2" type="ORF">NT2_02_04760</name>
</gene>
<feature type="chain" id="PRO_5030177866" evidence="1">
    <location>
        <begin position="22"/>
        <end position="175"/>
    </location>
</feature>
<keyword evidence="1" id="KW-0732">Signal</keyword>
<feature type="signal peptide" evidence="1">
    <location>
        <begin position="1"/>
        <end position="21"/>
    </location>
</feature>
<dbReference type="eggNOG" id="ENOG502Z7R9">
    <property type="taxonomic scope" value="Bacteria"/>
</dbReference>
<dbReference type="OrthoDB" id="117664at2"/>
<dbReference type="RefSeq" id="WP_021689300.1">
    <property type="nucleotide sequence ID" value="NZ_BASZ01000002.1"/>
</dbReference>
<evidence type="ECO:0000313" key="2">
    <source>
        <dbReference type="EMBL" id="GAD48393.1"/>
    </source>
</evidence>
<dbReference type="KEGG" id="ntd:EGO55_01930"/>
<evidence type="ECO:0000313" key="3">
    <source>
        <dbReference type="Proteomes" id="UP000016568"/>
    </source>
</evidence>
<dbReference type="AlphaFoldDB" id="U3A0W0"/>